<dbReference type="Gene3D" id="3.90.660.10">
    <property type="match status" value="1"/>
</dbReference>
<evidence type="ECO:0000259" key="2">
    <source>
        <dbReference type="Pfam" id="PF01593"/>
    </source>
</evidence>
<reference evidence="3" key="1">
    <citation type="journal article" date="2021" name="Nat. Commun.">
        <title>Genetic determinants of endophytism in the Arabidopsis root mycobiome.</title>
        <authorList>
            <person name="Mesny F."/>
            <person name="Miyauchi S."/>
            <person name="Thiergart T."/>
            <person name="Pickel B."/>
            <person name="Atanasova L."/>
            <person name="Karlsson M."/>
            <person name="Huettel B."/>
            <person name="Barry K.W."/>
            <person name="Haridas S."/>
            <person name="Chen C."/>
            <person name="Bauer D."/>
            <person name="Andreopoulos W."/>
            <person name="Pangilinan J."/>
            <person name="LaButti K."/>
            <person name="Riley R."/>
            <person name="Lipzen A."/>
            <person name="Clum A."/>
            <person name="Drula E."/>
            <person name="Henrissat B."/>
            <person name="Kohler A."/>
            <person name="Grigoriev I.V."/>
            <person name="Martin F.M."/>
            <person name="Hacquard S."/>
        </authorList>
    </citation>
    <scope>NUCLEOTIDE SEQUENCE</scope>
    <source>
        <strain evidence="3">MPI-SDFR-AT-0117</strain>
    </source>
</reference>
<feature type="domain" description="Amine oxidase" evidence="2">
    <location>
        <begin position="173"/>
        <end position="660"/>
    </location>
</feature>
<dbReference type="GO" id="GO:0001716">
    <property type="term" value="F:L-amino-acid oxidase activity"/>
    <property type="evidence" value="ECO:0007669"/>
    <property type="project" value="TreeGrafter"/>
</dbReference>
<dbReference type="SUPFAM" id="SSF54373">
    <property type="entry name" value="FAD-linked reductases, C-terminal domain"/>
    <property type="match status" value="1"/>
</dbReference>
<comment type="caution">
    <text evidence="3">The sequence shown here is derived from an EMBL/GenBank/DDBJ whole genome shotgun (WGS) entry which is preliminary data.</text>
</comment>
<keyword evidence="1" id="KW-0732">Signal</keyword>
<evidence type="ECO:0000256" key="1">
    <source>
        <dbReference type="SAM" id="SignalP"/>
    </source>
</evidence>
<organism evidence="3 4">
    <name type="scientific">Plectosphaerella plurivora</name>
    <dbReference type="NCBI Taxonomy" id="936078"/>
    <lineage>
        <taxon>Eukaryota</taxon>
        <taxon>Fungi</taxon>
        <taxon>Dikarya</taxon>
        <taxon>Ascomycota</taxon>
        <taxon>Pezizomycotina</taxon>
        <taxon>Sordariomycetes</taxon>
        <taxon>Hypocreomycetidae</taxon>
        <taxon>Glomerellales</taxon>
        <taxon>Plectosphaerellaceae</taxon>
        <taxon>Plectosphaerella</taxon>
    </lineage>
</organism>
<keyword evidence="4" id="KW-1185">Reference proteome</keyword>
<dbReference type="Proteomes" id="UP000770015">
    <property type="component" value="Unassembled WGS sequence"/>
</dbReference>
<dbReference type="PANTHER" id="PTHR10742:SF382">
    <property type="entry name" value="AMINE OXIDASE DOMAIN-CONTAINING PROTEIN"/>
    <property type="match status" value="1"/>
</dbReference>
<sequence>MTLWIVPIIAGAAAVAAAPSGFPVKLETRANVRSRVANVHVEYERDFEGVVAFSYGPCESKELRDVHHTIVEADAGKNHRLVWVVPENAESGGCLQAWDEYGSLVGRSNPQELGHQWKRRKRDVDPIHMTRENGFTPIGAWFEGVKLLEDEQPAPVDVAEAKAKEIAIVGAGMSGLMTWLVLHQSGLTNVTILEASERLGGRVRTEYLTGGPSDYSYQEMGPMRFPYQYTNPRTGAKRDINDQKFVYQLADELNKLNGNSTELAVKFITWYQNSPNGLTYANGFKLPSGLPPTVAQIAANASLGPATEPLSATAEALSAEYNSYLPEIGGDLYDLVADNLFKAHEEWLENGLGGKGGDQWSEFAFLVNHLGGSLNDTDALGKIPGDHSYWSNIYNILYFGFGDWRTIDGGLNRLPNAFAPLVGDAVTFGRRIERVRHHDCSDKIELQWREDFTKPTFGNASFDYAVVSAPFSVVRGWRLPKLGRTITSAINNLGYDTACKVALEYSERFWEHLDNPIIGGCSTTTDAPGAGFGVCYPSYNINGTGPATILASYATGHLGLEWLSRTEEEHVQYVLDAMTEIHGEETRALYTGKYNRKCWTLDPFSAGGWANPSIGQHQLYIPEYHKTHKKMIFVGEHTSITHAWIAPAIESGIRGAVQLLLELGLVDEANAAVDKWLARWIDI</sequence>
<dbReference type="Pfam" id="PF01593">
    <property type="entry name" value="Amino_oxidase"/>
    <property type="match status" value="1"/>
</dbReference>
<dbReference type="Gene3D" id="1.20.1440.240">
    <property type="match status" value="1"/>
</dbReference>
<dbReference type="InterPro" id="IPR036188">
    <property type="entry name" value="FAD/NAD-bd_sf"/>
</dbReference>
<dbReference type="AlphaFoldDB" id="A0A9P9AC89"/>
<dbReference type="InterPro" id="IPR050281">
    <property type="entry name" value="Flavin_monoamine_oxidase"/>
</dbReference>
<dbReference type="OrthoDB" id="7777654at2759"/>
<dbReference type="EMBL" id="JAGSXJ010000002">
    <property type="protein sequence ID" value="KAH6695115.1"/>
    <property type="molecule type" value="Genomic_DNA"/>
</dbReference>
<dbReference type="InterPro" id="IPR002937">
    <property type="entry name" value="Amino_oxidase"/>
</dbReference>
<gene>
    <name evidence="3" type="ORF">F5X68DRAFT_219712</name>
</gene>
<evidence type="ECO:0000313" key="3">
    <source>
        <dbReference type="EMBL" id="KAH6695115.1"/>
    </source>
</evidence>
<dbReference type="GO" id="GO:0009063">
    <property type="term" value="P:amino acid catabolic process"/>
    <property type="evidence" value="ECO:0007669"/>
    <property type="project" value="TreeGrafter"/>
</dbReference>
<evidence type="ECO:0000313" key="4">
    <source>
        <dbReference type="Proteomes" id="UP000770015"/>
    </source>
</evidence>
<protein>
    <submittedName>
        <fullName evidence="3">L-amino-acid oxidase</fullName>
    </submittedName>
</protein>
<accession>A0A9P9AC89</accession>
<dbReference type="SUPFAM" id="SSF51905">
    <property type="entry name" value="FAD/NAD(P)-binding domain"/>
    <property type="match status" value="1"/>
</dbReference>
<proteinExistence type="predicted"/>
<feature type="signal peptide" evidence="1">
    <location>
        <begin position="1"/>
        <end position="17"/>
    </location>
</feature>
<dbReference type="PANTHER" id="PTHR10742">
    <property type="entry name" value="FLAVIN MONOAMINE OXIDASE"/>
    <property type="match status" value="1"/>
</dbReference>
<name>A0A9P9AC89_9PEZI</name>
<feature type="chain" id="PRO_5040410315" evidence="1">
    <location>
        <begin position="18"/>
        <end position="683"/>
    </location>
</feature>
<dbReference type="Gene3D" id="3.50.50.60">
    <property type="entry name" value="FAD/NAD(P)-binding domain"/>
    <property type="match status" value="1"/>
</dbReference>